<dbReference type="eggNOG" id="COG2265">
    <property type="taxonomic scope" value="Bacteria"/>
</dbReference>
<feature type="domain" description="Methyltransferase" evidence="2">
    <location>
        <begin position="65"/>
        <end position="151"/>
    </location>
</feature>
<organism evidence="4">
    <name type="scientific">Wolinella succinogenes (strain ATCC 29543 / DSM 1740 / CCUG 13145 / JCM 31913 / LMG 7466 / NCTC 11488 / FDC 602W)</name>
    <name type="common">Vibrio succinogenes</name>
    <dbReference type="NCBI Taxonomy" id="273121"/>
    <lineage>
        <taxon>Bacteria</taxon>
        <taxon>Pseudomonadati</taxon>
        <taxon>Campylobacterota</taxon>
        <taxon>Epsilonproteobacteria</taxon>
        <taxon>Campylobacterales</taxon>
        <taxon>Helicobacteraceae</taxon>
        <taxon>Wolinella</taxon>
    </lineage>
</organism>
<dbReference type="InterPro" id="IPR041698">
    <property type="entry name" value="Methyltransf_25"/>
</dbReference>
<evidence type="ECO:0000313" key="3">
    <source>
        <dbReference type="EMBL" id="CAE10115.1"/>
    </source>
</evidence>
<evidence type="ECO:0000256" key="1">
    <source>
        <dbReference type="ARBA" id="ARBA00022679"/>
    </source>
</evidence>
<dbReference type="GO" id="GO:0016740">
    <property type="term" value="F:transferase activity"/>
    <property type="evidence" value="ECO:0007669"/>
    <property type="project" value="UniProtKB-KW"/>
</dbReference>
<evidence type="ECO:0000313" key="4">
    <source>
        <dbReference type="Proteomes" id="UP000000422"/>
    </source>
</evidence>
<accession>Q7MRV5</accession>
<sequence length="267" mass="30722">MHPMTLDAIDFNLLYRLQKHSSTYKKKSQEEWDGKAWEINEKIHEGFYNDEMERRIDLDGVQSLLDVGCGPGTFALRFAPRLKQVYALDYSPKMLEVLEHNAQKRAISNICPLCLDLEESWEGVAPCDVVIASRCLEVEDMRAVLQKLHEKAKKAVYITYKNGGSFLEAEVLEAMGRKITPKPDYIYLLNILYQMGIRASLDFISPQGEPYGTFDSFESYHRSTLWSIGEMTPQEEAGLKDYYEACQKKGKTPAHKNSSWAFISWRK</sequence>
<dbReference type="KEGG" id="wsu:WS1013"/>
<protein>
    <recommendedName>
        <fullName evidence="2">Methyltransferase domain-containing protein</fullName>
    </recommendedName>
</protein>
<dbReference type="HOGENOM" id="CLU_060275_0_1_7"/>
<dbReference type="PANTHER" id="PTHR43861">
    <property type="entry name" value="TRANS-ACONITATE 2-METHYLTRANSFERASE-RELATED"/>
    <property type="match status" value="1"/>
</dbReference>
<dbReference type="AlphaFoldDB" id="Q7MRV5"/>
<name>Q7MRV5_WOLSU</name>
<evidence type="ECO:0000259" key="2">
    <source>
        <dbReference type="Pfam" id="PF13649"/>
    </source>
</evidence>
<reference evidence="3 4" key="1">
    <citation type="journal article" date="2003" name="Proc. Natl. Acad. Sci. U.S.A.">
        <title>Complete genome sequence and analysis of Wolinella succinogenes.</title>
        <authorList>
            <person name="Baar C."/>
            <person name="Eppinger M."/>
            <person name="Raddatz G."/>
            <person name="Simon JM."/>
            <person name="Lanz C."/>
            <person name="Klimmek O."/>
            <person name="Nandakumar R."/>
            <person name="Gross R."/>
            <person name="Rosinus A."/>
            <person name="Keller H."/>
            <person name="Jagtap P."/>
            <person name="Linke B."/>
            <person name="Meyer F."/>
            <person name="Lederer H."/>
            <person name="Schuster S.C."/>
        </authorList>
    </citation>
    <scope>NUCLEOTIDE SEQUENCE [LARGE SCALE GENOMIC DNA]</scope>
    <source>
        <strain evidence="4">ATCC 29543 / DSM 1740 / CCUG 13145 / JCM 31913 / LMG 7466 / NCTC 11488 / FDC 602W</strain>
    </source>
</reference>
<dbReference type="SUPFAM" id="SSF53335">
    <property type="entry name" value="S-adenosyl-L-methionine-dependent methyltransferases"/>
    <property type="match status" value="1"/>
</dbReference>
<dbReference type="Gene3D" id="3.40.50.150">
    <property type="entry name" value="Vaccinia Virus protein VP39"/>
    <property type="match status" value="1"/>
</dbReference>
<keyword evidence="4" id="KW-1185">Reference proteome</keyword>
<dbReference type="InterPro" id="IPR029063">
    <property type="entry name" value="SAM-dependent_MTases_sf"/>
</dbReference>
<gene>
    <name evidence="3" type="ordered locus">WS1013</name>
</gene>
<dbReference type="Proteomes" id="UP000000422">
    <property type="component" value="Chromosome"/>
</dbReference>
<dbReference type="CDD" id="cd02440">
    <property type="entry name" value="AdoMet_MTases"/>
    <property type="match status" value="1"/>
</dbReference>
<dbReference type="STRING" id="273121.WS1013"/>
<proteinExistence type="predicted"/>
<dbReference type="EMBL" id="BX571659">
    <property type="protein sequence ID" value="CAE10115.1"/>
    <property type="molecule type" value="Genomic_DNA"/>
</dbReference>
<dbReference type="Pfam" id="PF13649">
    <property type="entry name" value="Methyltransf_25"/>
    <property type="match status" value="1"/>
</dbReference>
<keyword evidence="1" id="KW-0808">Transferase</keyword>
<dbReference type="RefSeq" id="WP_011138909.1">
    <property type="nucleotide sequence ID" value="NC_005090.1"/>
</dbReference>